<evidence type="ECO:0000313" key="6">
    <source>
        <dbReference type="EMBL" id="MFC6079981.1"/>
    </source>
</evidence>
<dbReference type="InterPro" id="IPR000322">
    <property type="entry name" value="Glyco_hydro_31_TIM"/>
</dbReference>
<dbReference type="Pfam" id="PF13802">
    <property type="entry name" value="Gal_mutarotas_2"/>
    <property type="match status" value="1"/>
</dbReference>
<evidence type="ECO:0000256" key="1">
    <source>
        <dbReference type="ARBA" id="ARBA00007806"/>
    </source>
</evidence>
<evidence type="ECO:0000259" key="5">
    <source>
        <dbReference type="Pfam" id="PF21365"/>
    </source>
</evidence>
<name>A0ABW1N979_9ACTN</name>
<protein>
    <submittedName>
        <fullName evidence="6">TIM-barrel domain-containing protein</fullName>
    </submittedName>
</protein>
<dbReference type="InterPro" id="IPR025887">
    <property type="entry name" value="Glyco_hydro_31_N_dom"/>
</dbReference>
<evidence type="ECO:0000259" key="3">
    <source>
        <dbReference type="Pfam" id="PF01055"/>
    </source>
</evidence>
<dbReference type="InterPro" id="IPR013780">
    <property type="entry name" value="Glyco_hydro_b"/>
</dbReference>
<reference evidence="7" key="1">
    <citation type="journal article" date="2019" name="Int. J. Syst. Evol. Microbiol.">
        <title>The Global Catalogue of Microorganisms (GCM) 10K type strain sequencing project: providing services to taxonomists for standard genome sequencing and annotation.</title>
        <authorList>
            <consortium name="The Broad Institute Genomics Platform"/>
            <consortium name="The Broad Institute Genome Sequencing Center for Infectious Disease"/>
            <person name="Wu L."/>
            <person name="Ma J."/>
        </authorList>
    </citation>
    <scope>NUCLEOTIDE SEQUENCE [LARGE SCALE GENOMIC DNA]</scope>
    <source>
        <strain evidence="7">JCM 30346</strain>
    </source>
</reference>
<comment type="caution">
    <text evidence="6">The sequence shown here is derived from an EMBL/GenBank/DDBJ whole genome shotgun (WGS) entry which is preliminary data.</text>
</comment>
<dbReference type="EMBL" id="JBHSRF010000002">
    <property type="protein sequence ID" value="MFC6079981.1"/>
    <property type="molecule type" value="Genomic_DNA"/>
</dbReference>
<dbReference type="Pfam" id="PF01055">
    <property type="entry name" value="Glyco_hydro_31_2nd"/>
    <property type="match status" value="1"/>
</dbReference>
<dbReference type="PANTHER" id="PTHR43863">
    <property type="entry name" value="HYDROLASE, PUTATIVE (AFU_ORTHOLOGUE AFUA_1G03140)-RELATED"/>
    <property type="match status" value="1"/>
</dbReference>
<feature type="domain" description="Glycoside hydrolase family 31 N-terminal" evidence="4">
    <location>
        <begin position="60"/>
        <end position="237"/>
    </location>
</feature>
<evidence type="ECO:0000313" key="7">
    <source>
        <dbReference type="Proteomes" id="UP001596137"/>
    </source>
</evidence>
<dbReference type="Pfam" id="PF21365">
    <property type="entry name" value="Glyco_hydro_31_3rd"/>
    <property type="match status" value="1"/>
</dbReference>
<evidence type="ECO:0000259" key="4">
    <source>
        <dbReference type="Pfam" id="PF13802"/>
    </source>
</evidence>
<dbReference type="Gene3D" id="2.60.40.1760">
    <property type="entry name" value="glycosyl hydrolase (family 31)"/>
    <property type="match status" value="1"/>
</dbReference>
<dbReference type="InterPro" id="IPR011013">
    <property type="entry name" value="Gal_mutarotase_sf_dom"/>
</dbReference>
<keyword evidence="7" id="KW-1185">Reference proteome</keyword>
<evidence type="ECO:0000256" key="2">
    <source>
        <dbReference type="RuleBase" id="RU361185"/>
    </source>
</evidence>
<dbReference type="Proteomes" id="UP001596137">
    <property type="component" value="Unassembled WGS sequence"/>
</dbReference>
<keyword evidence="2" id="KW-0326">Glycosidase</keyword>
<dbReference type="RefSeq" id="WP_380746577.1">
    <property type="nucleotide sequence ID" value="NZ_JBHSRF010000002.1"/>
</dbReference>
<dbReference type="CDD" id="cd14752">
    <property type="entry name" value="GH31_N"/>
    <property type="match status" value="1"/>
</dbReference>
<gene>
    <name evidence="6" type="ORF">ACFP1K_02335</name>
</gene>
<feature type="domain" description="Glycosyl hydrolase family 31 C-terminal" evidence="5">
    <location>
        <begin position="600"/>
        <end position="685"/>
    </location>
</feature>
<keyword evidence="2" id="KW-0378">Hydrolase</keyword>
<sequence>MPYRPPLIAHEYFSADPPELPVRSRGEQGLSALTRAEPMAADAHGVTLKASTSAEEVLVVQVSAAGEGVIRVRLSQDVAARTRSARAIEMVTPGQYAGTRVETEDARIVVDAGAVRAEITLDPWHLRFTDARGRVLTEQDQGHVDISGRLRTLPFGRSQVDGATVAYHESLAARPDERFAGFGEKFTPLDKRGQRPLMWNFDAFGAESDRSYKNVPLMISSRGYGLLVDSGAPVEFDVCRSTHSCVEIVVPDDLIDYYLIAGPAIPEVLARYDRLTCAPALPPKWAFGSWISSGFFRDSAERVLARAAKIRERGIPCDVLHLDCYWQAEDHWSDLRWDPEAFPDPEGMLTTLAAQGFRVCLWMNPYVSHLSPAYAEGDAEGHFLKDQDGRTYVADSWHGSYPAGGIVDFTNPAAADWFRGLLRGLLRQGVALFKTDFAEGVPADAVAFNGMTGVELHNVYALLFNDLVAEVTREENGHGMVWARSSYLGGQRHAAQWSGDSYTSYSAMASTLRGGLSHGLSGVPYWSHDAGGFTGRPSDDLYVRWAQFGALSPLVRFHGTTSREPWEFPAVEELAAEAIRLRYRLMPYIYSAAVVSARTGSPMLRALCVDHPDDPVAWQADLEYLLGADLLVAPMTEPEGTRQVYLPAGRWVDHWTHEVHEGGRYVTVTKPLAQIPLFVRYGALIPLTEVRDTVGDGPFEDVTVVSYGGADGSTSRTTIHDVDGDTTVTATRDGDVLRVTASGPASITQVHIAPVAGAPARAVAG</sequence>
<comment type="similarity">
    <text evidence="1 2">Belongs to the glycosyl hydrolase 31 family.</text>
</comment>
<feature type="domain" description="Glycoside hydrolase family 31 TIM barrel" evidence="3">
    <location>
        <begin position="279"/>
        <end position="592"/>
    </location>
</feature>
<dbReference type="InterPro" id="IPR017853">
    <property type="entry name" value="GH"/>
</dbReference>
<dbReference type="SUPFAM" id="SSF74650">
    <property type="entry name" value="Galactose mutarotase-like"/>
    <property type="match status" value="1"/>
</dbReference>
<dbReference type="SUPFAM" id="SSF117125">
    <property type="entry name" value="Putative glucosidase YicI, C-terminal domain"/>
    <property type="match status" value="1"/>
</dbReference>
<dbReference type="InterPro" id="IPR051816">
    <property type="entry name" value="Glycosyl_Hydrolase_31"/>
</dbReference>
<accession>A0ABW1N979</accession>
<dbReference type="CDD" id="cd06593">
    <property type="entry name" value="GH31_xylosidase_YicI"/>
    <property type="match status" value="1"/>
</dbReference>
<organism evidence="6 7">
    <name type="scientific">Sphaerisporangium aureirubrum</name>
    <dbReference type="NCBI Taxonomy" id="1544736"/>
    <lineage>
        <taxon>Bacteria</taxon>
        <taxon>Bacillati</taxon>
        <taxon>Actinomycetota</taxon>
        <taxon>Actinomycetes</taxon>
        <taxon>Streptosporangiales</taxon>
        <taxon>Streptosporangiaceae</taxon>
        <taxon>Sphaerisporangium</taxon>
    </lineage>
</organism>
<dbReference type="SUPFAM" id="SSF51011">
    <property type="entry name" value="Glycosyl hydrolase domain"/>
    <property type="match status" value="1"/>
</dbReference>
<dbReference type="PANTHER" id="PTHR43863:SF2">
    <property type="entry name" value="MALTASE-GLUCOAMYLASE"/>
    <property type="match status" value="1"/>
</dbReference>
<proteinExistence type="inferred from homology"/>
<dbReference type="SUPFAM" id="SSF51445">
    <property type="entry name" value="(Trans)glycosidases"/>
    <property type="match status" value="1"/>
</dbReference>
<dbReference type="Gene3D" id="2.60.40.1180">
    <property type="entry name" value="Golgi alpha-mannosidase II"/>
    <property type="match status" value="1"/>
</dbReference>
<dbReference type="Gene3D" id="3.20.20.80">
    <property type="entry name" value="Glycosidases"/>
    <property type="match status" value="1"/>
</dbReference>
<dbReference type="InterPro" id="IPR048395">
    <property type="entry name" value="Glyco_hydro_31_C"/>
</dbReference>